<reference evidence="1 3" key="1">
    <citation type="submission" date="2015-09" db="EMBL/GenBank/DDBJ databases">
        <title>Draft Genome Sequence of Pseudoalteromonas lipolytica UCD-48B.</title>
        <authorList>
            <person name="Krusor M."/>
            <person name="Coil D.A."/>
            <person name="Lang J.M."/>
            <person name="Eisen J.A."/>
            <person name="Alexiev A."/>
        </authorList>
    </citation>
    <scope>NUCLEOTIDE SEQUENCE [LARGE SCALE GENOMIC DNA]</scope>
    <source>
        <strain evidence="1 3">UCD-48B</strain>
    </source>
</reference>
<organism evidence="1 3">
    <name type="scientific">Pseudoalteromonas lipolytica</name>
    <dbReference type="NCBI Taxonomy" id="570156"/>
    <lineage>
        <taxon>Bacteria</taxon>
        <taxon>Pseudomonadati</taxon>
        <taxon>Pseudomonadota</taxon>
        <taxon>Gammaproteobacteria</taxon>
        <taxon>Alteromonadales</taxon>
        <taxon>Pseudoalteromonadaceae</taxon>
        <taxon>Pseudoalteromonas</taxon>
    </lineage>
</organism>
<dbReference type="EMBL" id="JAQPZS010000005">
    <property type="protein sequence ID" value="MEJ6496003.1"/>
    <property type="molecule type" value="Genomic_DNA"/>
</dbReference>
<keyword evidence="4" id="KW-1185">Reference proteome</keyword>
<dbReference type="Pfam" id="PF19531">
    <property type="entry name" value="DUF6058"/>
    <property type="match status" value="1"/>
</dbReference>
<protein>
    <submittedName>
        <fullName evidence="2">DUF6058 family natural product biosynthesis protein</fullName>
    </submittedName>
</protein>
<dbReference type="AlphaFoldDB" id="A0A0N8HJD5"/>
<gene>
    <name evidence="1" type="ORF">AOG27_18940</name>
    <name evidence="2" type="ORF">PQI24_08155</name>
</gene>
<evidence type="ECO:0000313" key="2">
    <source>
        <dbReference type="EMBL" id="MEJ6496003.1"/>
    </source>
</evidence>
<accession>A0A0N8HJD5</accession>
<evidence type="ECO:0000313" key="1">
    <source>
        <dbReference type="EMBL" id="KPM80776.1"/>
    </source>
</evidence>
<comment type="caution">
    <text evidence="1">The sequence shown here is derived from an EMBL/GenBank/DDBJ whole genome shotgun (WGS) entry which is preliminary data.</text>
</comment>
<evidence type="ECO:0000313" key="4">
    <source>
        <dbReference type="Proteomes" id="UP001377972"/>
    </source>
</evidence>
<name>A0A0N8HJD5_9GAMM</name>
<evidence type="ECO:0000313" key="3">
    <source>
        <dbReference type="Proteomes" id="UP000050378"/>
    </source>
</evidence>
<sequence length="217" mass="24914">MQLSKFLATYFYTTEELCHTLSIDEETLSAWQQSSLFPKPSYCLQSQLECSSYSGIYQCEEYQDYYPRGAASWGQLIIKHDITSSCQAFNYFAQQYSNQLSKLAEQGFAINEELFGSEIDEHLQQVWQQFLCSKYGVLTQNGLVEEAVQLDVAKLLIDDITEMRTKTGLNMDERQSLHKALKLINRALSHGTGNEGKNTLRHRYIDDVVAKYDLSIK</sequence>
<dbReference type="RefSeq" id="WP_054554558.1">
    <property type="nucleotide sequence ID" value="NZ_JAQPZS010000005.1"/>
</dbReference>
<dbReference type="Proteomes" id="UP001377972">
    <property type="component" value="Unassembled WGS sequence"/>
</dbReference>
<dbReference type="STRING" id="570156.AOG27_18940"/>
<reference evidence="2 4" key="2">
    <citation type="submission" date="2023-01" db="EMBL/GenBank/DDBJ databases">
        <title>Trichodesmium-associated heterotrophic epibiont bacteria.</title>
        <authorList>
            <person name="Cleveland C.S."/>
            <person name="Webb E.A."/>
        </authorList>
    </citation>
    <scope>NUCLEOTIDE SEQUENCE [LARGE SCALE GENOMIC DNA]</scope>
    <source>
        <strain evidence="2 4">USCH2</strain>
    </source>
</reference>
<proteinExistence type="predicted"/>
<dbReference type="PATRIC" id="fig|570156.3.peg.1713"/>
<dbReference type="Proteomes" id="UP000050378">
    <property type="component" value="Unassembled WGS sequence"/>
</dbReference>
<dbReference type="InterPro" id="IPR045694">
    <property type="entry name" value="DUF6058"/>
</dbReference>
<dbReference type="EMBL" id="LJTC01000015">
    <property type="protein sequence ID" value="KPM80776.1"/>
    <property type="molecule type" value="Genomic_DNA"/>
</dbReference>
<dbReference type="OrthoDB" id="6301601at2"/>